<protein>
    <recommendedName>
        <fullName evidence="1">holo-[acyl-carrier-protein] synthase</fullName>
        <ecNumber evidence="1">2.7.8.7</ecNumber>
    </recommendedName>
</protein>
<name>A0A7S3JRA9_9STRA</name>
<accession>A0A7S3JRA9</accession>
<evidence type="ECO:0000259" key="4">
    <source>
        <dbReference type="Pfam" id="PF01648"/>
    </source>
</evidence>
<dbReference type="SUPFAM" id="SSF56214">
    <property type="entry name" value="4'-phosphopantetheinyl transferase"/>
    <property type="match status" value="2"/>
</dbReference>
<dbReference type="Pfam" id="PF01648">
    <property type="entry name" value="ACPS"/>
    <property type="match status" value="1"/>
</dbReference>
<dbReference type="Gene3D" id="3.90.470.20">
    <property type="entry name" value="4'-phosphopantetheinyl transferase domain"/>
    <property type="match status" value="2"/>
</dbReference>
<dbReference type="GO" id="GO:0008897">
    <property type="term" value="F:holo-[acyl-carrier-protein] synthase activity"/>
    <property type="evidence" value="ECO:0007669"/>
    <property type="project" value="UniProtKB-EC"/>
</dbReference>
<dbReference type="InterPro" id="IPR037143">
    <property type="entry name" value="4-PPantetheinyl_Trfase_dom_sf"/>
</dbReference>
<dbReference type="EMBL" id="HBIJ01004475">
    <property type="protein sequence ID" value="CAE0362417.1"/>
    <property type="molecule type" value="Transcribed_RNA"/>
</dbReference>
<feature type="domain" description="4'-phosphopantetheinyl transferase N-terminal" evidence="5">
    <location>
        <begin position="144"/>
        <end position="261"/>
    </location>
</feature>
<sequence length="630" mass="71482">MEETAGLRRVDSEEVVELGYSCRVRPKKEAQKIRREIPHEEEDENNDFLVPKSLELSVKFEIRANKALIRNGINLDSEEVAVLTKGNKITIQNNTMCISECGTTRLRVLEPWSGWISWKCGRAIEWEKYTQKTGRARWVLDLASWRPSLGETGQEWEFLVSLLPFSNERIRITSYARWLDRARALAARLLILKCCSLALGISDYSQLPIIERTRGGKPYSSLFYSSGSMQQVDAQRGRRRPPNFNFNISHDGRYVVLAAETYNIVGIDVAAPESLRRLVRVHSSSSGTTETKATSAHDLIQLGKACRHTIKKKSKHKEEDDNYWERLASSTLSQGEREFIEDHHHTCPYEQSRAERFRCIWACKEAITKARGDGLACPFKSIQLDLRHGQYDQGGLDDDDDDDDDHATPLENQQPLRTFYAAAIRINDKLLHGWRVEGKVLDSSHVVAVARAPVSAVIDADGGFLATLSQRFDNIHKNSDQPAFTVLDFSDLVPRAKLPIYHAVCAADQEQLELRRSKLKRTSISDTALDRSKNHNDFLQCRIQSILSPPLEEGESEPFFKTDDSFLENSKSQAMTSSQFDPARRVSSDSTAIICLHRGFSQQMHDKEKSNSPIRRSHSIPIDLKSTTTH</sequence>
<dbReference type="GO" id="GO:0005829">
    <property type="term" value="C:cytosol"/>
    <property type="evidence" value="ECO:0007669"/>
    <property type="project" value="TreeGrafter"/>
</dbReference>
<feature type="domain" description="4'-phosphopantetheinyl transferase" evidence="4">
    <location>
        <begin position="314"/>
        <end position="393"/>
    </location>
</feature>
<dbReference type="Pfam" id="PF22624">
    <property type="entry name" value="AASDHPPT_N"/>
    <property type="match status" value="1"/>
</dbReference>
<dbReference type="InterPro" id="IPR008278">
    <property type="entry name" value="4-PPantetheinyl_Trfase_dom"/>
</dbReference>
<feature type="region of interest" description="Disordered" evidence="3">
    <location>
        <begin position="602"/>
        <end position="630"/>
    </location>
</feature>
<proteinExistence type="predicted"/>
<organism evidence="6">
    <name type="scientific">Aureoumbra lagunensis</name>
    <dbReference type="NCBI Taxonomy" id="44058"/>
    <lineage>
        <taxon>Eukaryota</taxon>
        <taxon>Sar</taxon>
        <taxon>Stramenopiles</taxon>
        <taxon>Ochrophyta</taxon>
        <taxon>Pelagophyceae</taxon>
        <taxon>Pelagomonadales</taxon>
        <taxon>Aureoumbra</taxon>
    </lineage>
</organism>
<feature type="region of interest" description="Disordered" evidence="3">
    <location>
        <begin position="390"/>
        <end position="412"/>
    </location>
</feature>
<dbReference type="PANTHER" id="PTHR12215">
    <property type="entry name" value="PHOSPHOPANTETHEINE TRANSFERASE"/>
    <property type="match status" value="1"/>
</dbReference>
<evidence type="ECO:0000256" key="3">
    <source>
        <dbReference type="SAM" id="MobiDB-lite"/>
    </source>
</evidence>
<evidence type="ECO:0000256" key="1">
    <source>
        <dbReference type="ARBA" id="ARBA00013172"/>
    </source>
</evidence>
<keyword evidence="2" id="KW-0808">Transferase</keyword>
<gene>
    <name evidence="6" type="ORF">ALAG00032_LOCUS3158</name>
</gene>
<feature type="compositionally biased region" description="Acidic residues" evidence="3">
    <location>
        <begin position="395"/>
        <end position="405"/>
    </location>
</feature>
<dbReference type="InterPro" id="IPR055066">
    <property type="entry name" value="AASDHPPT_N"/>
</dbReference>
<dbReference type="GO" id="GO:0000287">
    <property type="term" value="F:magnesium ion binding"/>
    <property type="evidence" value="ECO:0007669"/>
    <property type="project" value="InterPro"/>
</dbReference>
<dbReference type="GO" id="GO:0019878">
    <property type="term" value="P:lysine biosynthetic process via aminoadipic acid"/>
    <property type="evidence" value="ECO:0007669"/>
    <property type="project" value="TreeGrafter"/>
</dbReference>
<evidence type="ECO:0000256" key="2">
    <source>
        <dbReference type="ARBA" id="ARBA00022679"/>
    </source>
</evidence>
<reference evidence="6" key="1">
    <citation type="submission" date="2021-01" db="EMBL/GenBank/DDBJ databases">
        <authorList>
            <person name="Corre E."/>
            <person name="Pelletier E."/>
            <person name="Niang G."/>
            <person name="Scheremetjew M."/>
            <person name="Finn R."/>
            <person name="Kale V."/>
            <person name="Holt S."/>
            <person name="Cochrane G."/>
            <person name="Meng A."/>
            <person name="Brown T."/>
            <person name="Cohen L."/>
        </authorList>
    </citation>
    <scope>NUCLEOTIDE SEQUENCE</scope>
    <source>
        <strain evidence="6">CCMP1510</strain>
    </source>
</reference>
<dbReference type="AlphaFoldDB" id="A0A7S3JRA9"/>
<dbReference type="EC" id="2.7.8.7" evidence="1"/>
<evidence type="ECO:0000259" key="5">
    <source>
        <dbReference type="Pfam" id="PF22624"/>
    </source>
</evidence>
<evidence type="ECO:0000313" key="6">
    <source>
        <dbReference type="EMBL" id="CAE0362417.1"/>
    </source>
</evidence>
<dbReference type="PANTHER" id="PTHR12215:SF10">
    <property type="entry name" value="L-AMINOADIPATE-SEMIALDEHYDE DEHYDROGENASE-PHOSPHOPANTETHEINYL TRANSFERASE"/>
    <property type="match status" value="1"/>
</dbReference>
<dbReference type="InterPro" id="IPR050559">
    <property type="entry name" value="P-Pant_transferase_sf"/>
</dbReference>